<dbReference type="PANTHER" id="PTHR43866">
    <property type="entry name" value="MALONATE-SEMIALDEHYDE DEHYDROGENASE"/>
    <property type="match status" value="1"/>
</dbReference>
<dbReference type="FunFam" id="3.40.309.10:FF:000002">
    <property type="entry name" value="Methylmalonate-semialdehyde dehydrogenase (Acylating)"/>
    <property type="match status" value="1"/>
</dbReference>
<dbReference type="InterPro" id="IPR016161">
    <property type="entry name" value="Ald_DH/histidinol_DH"/>
</dbReference>
<dbReference type="FunFam" id="3.40.605.10:FF:000003">
    <property type="entry name" value="Methylmalonate-semialdehyde dehydrogenase [acylating]"/>
    <property type="match status" value="1"/>
</dbReference>
<dbReference type="SUPFAM" id="SSF53720">
    <property type="entry name" value="ALDH-like"/>
    <property type="match status" value="1"/>
</dbReference>
<dbReference type="InterPro" id="IPR016160">
    <property type="entry name" value="Ald_DH_CS_CYS"/>
</dbReference>
<evidence type="ECO:0000313" key="5">
    <source>
        <dbReference type="EMBL" id="RKS72731.1"/>
    </source>
</evidence>
<name>A0A420XN81_9ACTN</name>
<dbReference type="EMBL" id="RBWV01000013">
    <property type="protein sequence ID" value="RKS72731.1"/>
    <property type="molecule type" value="Genomic_DNA"/>
</dbReference>
<dbReference type="AlphaFoldDB" id="A0A420XN81"/>
<evidence type="ECO:0000313" key="6">
    <source>
        <dbReference type="Proteomes" id="UP000281955"/>
    </source>
</evidence>
<dbReference type="CDD" id="cd07085">
    <property type="entry name" value="ALDH_F6_MMSDH"/>
    <property type="match status" value="1"/>
</dbReference>
<dbReference type="GO" id="GO:0004491">
    <property type="term" value="F:methylmalonate-semialdehyde dehydrogenase (acylating, NAD) activity"/>
    <property type="evidence" value="ECO:0007669"/>
    <property type="project" value="UniProtKB-EC"/>
</dbReference>
<gene>
    <name evidence="5" type="ORF">CLV35_2980</name>
</gene>
<dbReference type="RefSeq" id="WP_231121835.1">
    <property type="nucleotide sequence ID" value="NZ_RBWV01000013.1"/>
</dbReference>
<keyword evidence="3" id="KW-0520">NAD</keyword>
<dbReference type="InterPro" id="IPR016162">
    <property type="entry name" value="Ald_DH_N"/>
</dbReference>
<keyword evidence="2" id="KW-0560">Oxidoreductase</keyword>
<dbReference type="FunCoup" id="A0A420XN81">
    <property type="interactions" value="265"/>
</dbReference>
<keyword evidence="6" id="KW-1185">Reference proteome</keyword>
<comment type="caution">
    <text evidence="5">The sequence shown here is derived from an EMBL/GenBank/DDBJ whole genome shotgun (WGS) entry which is preliminary data.</text>
</comment>
<dbReference type="InterPro" id="IPR010061">
    <property type="entry name" value="MeMal-semiAld_DH"/>
</dbReference>
<dbReference type="GO" id="GO:0006574">
    <property type="term" value="P:L-valine catabolic process"/>
    <property type="evidence" value="ECO:0007669"/>
    <property type="project" value="TreeGrafter"/>
</dbReference>
<protein>
    <recommendedName>
        <fullName evidence="1">methylmalonate-semialdehyde dehydrogenase (CoA acylating)</fullName>
        <ecNumber evidence="1">1.2.1.27</ecNumber>
    </recommendedName>
</protein>
<evidence type="ECO:0000259" key="4">
    <source>
        <dbReference type="Pfam" id="PF00171"/>
    </source>
</evidence>
<dbReference type="NCBIfam" id="TIGR01722">
    <property type="entry name" value="MMSDH"/>
    <property type="match status" value="1"/>
</dbReference>
<dbReference type="InterPro" id="IPR015590">
    <property type="entry name" value="Aldehyde_DH_dom"/>
</dbReference>
<dbReference type="Pfam" id="PF00171">
    <property type="entry name" value="Aldedh"/>
    <property type="match status" value="1"/>
</dbReference>
<feature type="domain" description="Aldehyde dehydrogenase" evidence="4">
    <location>
        <begin position="28"/>
        <end position="486"/>
    </location>
</feature>
<dbReference type="PROSITE" id="PS00070">
    <property type="entry name" value="ALDEHYDE_DEHYDR_CYS"/>
    <property type="match status" value="1"/>
</dbReference>
<dbReference type="Proteomes" id="UP000281955">
    <property type="component" value="Unassembled WGS sequence"/>
</dbReference>
<dbReference type="Gene3D" id="3.40.605.10">
    <property type="entry name" value="Aldehyde Dehydrogenase, Chain A, domain 1"/>
    <property type="match status" value="1"/>
</dbReference>
<dbReference type="GO" id="GO:0006210">
    <property type="term" value="P:thymine catabolic process"/>
    <property type="evidence" value="ECO:0007669"/>
    <property type="project" value="TreeGrafter"/>
</dbReference>
<organism evidence="5 6">
    <name type="scientific">Motilibacter peucedani</name>
    <dbReference type="NCBI Taxonomy" id="598650"/>
    <lineage>
        <taxon>Bacteria</taxon>
        <taxon>Bacillati</taxon>
        <taxon>Actinomycetota</taxon>
        <taxon>Actinomycetes</taxon>
        <taxon>Motilibacterales</taxon>
        <taxon>Motilibacteraceae</taxon>
        <taxon>Motilibacter</taxon>
    </lineage>
</organism>
<proteinExistence type="predicted"/>
<dbReference type="InParanoid" id="A0A420XN81"/>
<evidence type="ECO:0000256" key="3">
    <source>
        <dbReference type="ARBA" id="ARBA00023027"/>
    </source>
</evidence>
<dbReference type="InterPro" id="IPR016163">
    <property type="entry name" value="Ald_DH_C"/>
</dbReference>
<evidence type="ECO:0000256" key="1">
    <source>
        <dbReference type="ARBA" id="ARBA00013048"/>
    </source>
</evidence>
<dbReference type="EC" id="1.2.1.27" evidence="1"/>
<accession>A0A420XN81</accession>
<reference evidence="5 6" key="1">
    <citation type="submission" date="2018-10" db="EMBL/GenBank/DDBJ databases">
        <title>Genomic Encyclopedia of Archaeal and Bacterial Type Strains, Phase II (KMG-II): from individual species to whole genera.</title>
        <authorList>
            <person name="Goeker M."/>
        </authorList>
    </citation>
    <scope>NUCLEOTIDE SEQUENCE [LARGE SCALE GENOMIC DNA]</scope>
    <source>
        <strain evidence="5 6">RP-AC37</strain>
    </source>
</reference>
<evidence type="ECO:0000256" key="2">
    <source>
        <dbReference type="ARBA" id="ARBA00023002"/>
    </source>
</evidence>
<dbReference type="PANTHER" id="PTHR43866:SF4">
    <property type="entry name" value="MALONATE-SEMIALDEHYDE DEHYDROGENASE"/>
    <property type="match status" value="1"/>
</dbReference>
<sequence length="506" mass="52910">MTLAPPAGALPDLVTHWVDGAPHEGDASRRGDVYDPATGAVARSVCFASAADVDLAVAGASRAASQWRETSLSRRTSVLFAFRELLAVHRDELAAVITAEHGKVLSDAAGEVSRGLEVVEFACGMPHLLKGSFTEGASTNVDVSSLRQPLGVVAVISPFNFPAMVPMWFFPIAIAAGNAVVLKPSEKDPSASLLLARLWAEAGLPDGVFTVVQGDKVAVDRLLEHPDVKAVSFVGSTPVARYVYETATSHGKRVQALGGAKNHMVVLPDADLDLAADAAVNAGFGSAGERCMAVSAVVAVEPVGDELVRRIAERATGLVVGDGRRSCDMGPLITGAHRDKVASYVDAGEAAGATVVVDGRTPETDAEGEGFFLGPTLLDHVEPAMSVYTDEIFGPVLSVVRVGSYDEALALVNANPYGNGTAIFTNDGGAARRFQHEVEVGMIGINVPVPVPMAYYSFGGWKSSLFGDLHAHGTDGVQFFTRAKVVTSRWLDPSHGGIDLGFPTNA</sequence>
<dbReference type="Gene3D" id="3.40.309.10">
    <property type="entry name" value="Aldehyde Dehydrogenase, Chain A, domain 2"/>
    <property type="match status" value="1"/>
</dbReference>